<feature type="non-terminal residue" evidence="1">
    <location>
        <position position="1"/>
    </location>
</feature>
<evidence type="ECO:0000313" key="1">
    <source>
        <dbReference type="EMBL" id="GEY46806.1"/>
    </source>
</evidence>
<protein>
    <submittedName>
        <fullName evidence="1">Uncharacterized protein</fullName>
    </submittedName>
</protein>
<reference evidence="1" key="1">
    <citation type="journal article" date="2019" name="Sci. Rep.">
        <title>Draft genome of Tanacetum cinerariifolium, the natural source of mosquito coil.</title>
        <authorList>
            <person name="Yamashiro T."/>
            <person name="Shiraishi A."/>
            <person name="Satake H."/>
            <person name="Nakayama K."/>
        </authorList>
    </citation>
    <scope>NUCLEOTIDE SEQUENCE</scope>
</reference>
<proteinExistence type="predicted"/>
<comment type="caution">
    <text evidence="1">The sequence shown here is derived from an EMBL/GenBank/DDBJ whole genome shotgun (WGS) entry which is preliminary data.</text>
</comment>
<sequence>GVSVGGGQRCEDDSDGGDGVEMVRLACDGRDDGMDVVADIAKDAQDADVQVNADIQDKTAESQAKIYKIDLDHANKVVTAAGTTISAADVPIPAAPKLTATPSRRTKGVVIRDLE</sequence>
<dbReference type="EMBL" id="BKCJ010181092">
    <property type="protein sequence ID" value="GEY46806.1"/>
    <property type="molecule type" value="Genomic_DNA"/>
</dbReference>
<dbReference type="AlphaFoldDB" id="A0A699HPP9"/>
<gene>
    <name evidence="1" type="ORF">Tci_418780</name>
</gene>
<organism evidence="1">
    <name type="scientific">Tanacetum cinerariifolium</name>
    <name type="common">Dalmatian daisy</name>
    <name type="synonym">Chrysanthemum cinerariifolium</name>
    <dbReference type="NCBI Taxonomy" id="118510"/>
    <lineage>
        <taxon>Eukaryota</taxon>
        <taxon>Viridiplantae</taxon>
        <taxon>Streptophyta</taxon>
        <taxon>Embryophyta</taxon>
        <taxon>Tracheophyta</taxon>
        <taxon>Spermatophyta</taxon>
        <taxon>Magnoliopsida</taxon>
        <taxon>eudicotyledons</taxon>
        <taxon>Gunneridae</taxon>
        <taxon>Pentapetalae</taxon>
        <taxon>asterids</taxon>
        <taxon>campanulids</taxon>
        <taxon>Asterales</taxon>
        <taxon>Asteraceae</taxon>
        <taxon>Asteroideae</taxon>
        <taxon>Anthemideae</taxon>
        <taxon>Anthemidinae</taxon>
        <taxon>Tanacetum</taxon>
    </lineage>
</organism>
<name>A0A699HPP9_TANCI</name>
<accession>A0A699HPP9</accession>